<feature type="compositionally biased region" description="Polar residues" evidence="1">
    <location>
        <begin position="431"/>
        <end position="442"/>
    </location>
</feature>
<dbReference type="KEGG" id="moc:BB934_23905"/>
<name>A0A1B2ELR9_9HYPH</name>
<dbReference type="EMBL" id="CP016616">
    <property type="protein sequence ID" value="ANY80897.1"/>
    <property type="molecule type" value="Genomic_DNA"/>
</dbReference>
<keyword evidence="2" id="KW-0732">Signal</keyword>
<feature type="domain" description="DUF1254" evidence="4">
    <location>
        <begin position="111"/>
        <end position="232"/>
    </location>
</feature>
<evidence type="ECO:0000259" key="3">
    <source>
        <dbReference type="Pfam" id="PF06742"/>
    </source>
</evidence>
<dbReference type="InterPro" id="IPR037049">
    <property type="entry name" value="DUF1214_C_sf"/>
</dbReference>
<accession>A0A1B2ELR9</accession>
<dbReference type="OrthoDB" id="272779at2"/>
<sequence length="509" mass="55810">MKTKTIIAAALVLSSACASDSAWAQEKTPGYNTKIPPEIMTPDTVDTRIGTLKFVDGFPTKETSQKVYDHLDFLRGVEVFLTLMPAASMEAIRRGSVELGATTSSHVIIFDQLMDSNPLFLTGNTDTVYATAMLDLETDGPTVVEIPPDSGPGTVNDAFFRFVVDMGPPGPDKGKGGKYLILPSGYKGEVPAGYFVARSPSHVQWLILRGFLVDGKPDAASKLFREGVKIYPLAKADNPPAMQFINGSTKPFNTIHANTDAFYEELAHVLAKEPVDLFDPELRGLAASIGLRKDKPFAPDARMKAILKDAAAVANATSRAIAFQTRDPEAYLYKNSQWKTLLIGGDYQWLIEGGKGGRNLDARTDYFYQATLNTPAMVAKTPGVGSQYAYANQEKDGNYLDGAKNYKLNIPGKVPAKDFWSVVLYDPQTRSELQTSQPFPSKNNKKDELAANPDGSVDIYFGPTAPQGKEANWIATVPNKSWFTLLRLYGPLEPWFDKTWRPGEIELVK</sequence>
<dbReference type="InterPro" id="IPR010621">
    <property type="entry name" value="DUF1214"/>
</dbReference>
<dbReference type="InterPro" id="IPR010679">
    <property type="entry name" value="DUF1254"/>
</dbReference>
<proteinExistence type="predicted"/>
<dbReference type="InterPro" id="IPR037050">
    <property type="entry name" value="DUF1254_sf"/>
</dbReference>
<evidence type="ECO:0000256" key="1">
    <source>
        <dbReference type="SAM" id="MobiDB-lite"/>
    </source>
</evidence>
<evidence type="ECO:0000256" key="2">
    <source>
        <dbReference type="SAM" id="SignalP"/>
    </source>
</evidence>
<feature type="domain" description="DUF1214" evidence="3">
    <location>
        <begin position="386"/>
        <end position="492"/>
    </location>
</feature>
<feature type="region of interest" description="Disordered" evidence="1">
    <location>
        <begin position="431"/>
        <end position="451"/>
    </location>
</feature>
<dbReference type="Pfam" id="PF06863">
    <property type="entry name" value="DUF1254"/>
    <property type="match status" value="1"/>
</dbReference>
<dbReference type="Gene3D" id="2.60.120.600">
    <property type="entry name" value="Domain of unknown function DUF1214, C-terminal domain"/>
    <property type="match status" value="1"/>
</dbReference>
<dbReference type="AlphaFoldDB" id="A0A1B2ELR9"/>
<dbReference type="PROSITE" id="PS51257">
    <property type="entry name" value="PROKAR_LIPOPROTEIN"/>
    <property type="match status" value="1"/>
</dbReference>
<dbReference type="PANTHER" id="PTHR36509:SF3">
    <property type="entry name" value="SIGNAL PEPTIDE PROTEIN"/>
    <property type="match status" value="1"/>
</dbReference>
<dbReference type="SUPFAM" id="SSF160935">
    <property type="entry name" value="VPA0735-like"/>
    <property type="match status" value="1"/>
</dbReference>
<evidence type="ECO:0000313" key="5">
    <source>
        <dbReference type="EMBL" id="ANY80897.1"/>
    </source>
</evidence>
<feature type="signal peptide" evidence="2">
    <location>
        <begin position="1"/>
        <end position="24"/>
    </location>
</feature>
<evidence type="ECO:0000259" key="4">
    <source>
        <dbReference type="Pfam" id="PF06863"/>
    </source>
</evidence>
<dbReference type="Gene3D" id="1.10.3360.10">
    <property type="entry name" value="VPA0735-like domain"/>
    <property type="match status" value="1"/>
</dbReference>
<dbReference type="Pfam" id="PF06742">
    <property type="entry name" value="DUF1214"/>
    <property type="match status" value="1"/>
</dbReference>
<dbReference type="PANTHER" id="PTHR36509">
    <property type="entry name" value="BLL3101 PROTEIN"/>
    <property type="match status" value="1"/>
</dbReference>
<feature type="chain" id="PRO_5008536249" evidence="2">
    <location>
        <begin position="25"/>
        <end position="509"/>
    </location>
</feature>
<organism evidence="5">
    <name type="scientific">Microvirga ossetica</name>
    <dbReference type="NCBI Taxonomy" id="1882682"/>
    <lineage>
        <taxon>Bacteria</taxon>
        <taxon>Pseudomonadati</taxon>
        <taxon>Pseudomonadota</taxon>
        <taxon>Alphaproteobacteria</taxon>
        <taxon>Hyphomicrobiales</taxon>
        <taxon>Methylobacteriaceae</taxon>
        <taxon>Microvirga</taxon>
    </lineage>
</organism>
<dbReference type="RefSeq" id="WP_099511969.1">
    <property type="nucleotide sequence ID" value="NZ_CP016616.1"/>
</dbReference>
<reference evidence="5" key="1">
    <citation type="submission" date="2016-07" db="EMBL/GenBank/DDBJ databases">
        <title>Microvirga ossetica sp. nov. a new species of rhizobia isolated from root nodules of the legume species Vicia alpestris Steven originated from North Ossetia region in the Caucasus.</title>
        <authorList>
            <person name="Safronova V.I."/>
            <person name="Kuznetsova I.G."/>
            <person name="Sazanova A.L."/>
            <person name="Belimov A."/>
            <person name="Andronov E."/>
            <person name="Osledkin Y.S."/>
            <person name="Onishchuk O.P."/>
            <person name="Kurchak O.N."/>
            <person name="Shaposhnikov A.I."/>
            <person name="Willems A."/>
            <person name="Tikhonovich I.A."/>
        </authorList>
    </citation>
    <scope>NUCLEOTIDE SEQUENCE [LARGE SCALE GENOMIC DNA]</scope>
    <source>
        <strain evidence="5">V5/3M</strain>
    </source>
</reference>
<protein>
    <submittedName>
        <fullName evidence="5">Uncharacterized protein</fullName>
    </submittedName>
</protein>
<gene>
    <name evidence="5" type="ORF">BB934_23905</name>
</gene>
<dbReference type="Gene3D" id="2.60.40.1610">
    <property type="entry name" value="Domain of unknown function DUF1254"/>
    <property type="match status" value="1"/>
</dbReference>